<dbReference type="AlphaFoldDB" id="A0A512IGN8"/>
<keyword evidence="1" id="KW-0560">Oxidoreductase</keyword>
<dbReference type="SUPFAM" id="SSF51905">
    <property type="entry name" value="FAD/NAD(P)-binding domain"/>
    <property type="match status" value="1"/>
</dbReference>
<sequence>MQGSAVVLGAGIAGLATARGLLRAGWTVHVLERSPGLPGTGTALGMWPEAMHALDRLGVGDEVRATSVEQRGGRLLRPDGTVIARLDLGRPVRLVPRPALLKALAAAIPPGVIAWSTPVTDHGELPAADVVVAAEGVHSPTRTALFGTAPRALGTVAFRGTVPGPADGVTETWGPGRLFGITPHDAGNTNWFASIRADLLPPETSPRSAVQLLRELYGDWHAEVRRVLDALEDTPIDRRTLLDVAPPPSYVSGRTALLGDAAHGMAPNLGRGACEALLDATALVEALTAAPDVAGALRRYDDARRRPATRTVRLARLANTVSTAQHFLPVRNTVMAAASGLSRLG</sequence>
<evidence type="ECO:0000256" key="1">
    <source>
        <dbReference type="ARBA" id="ARBA00023002"/>
    </source>
</evidence>
<evidence type="ECO:0000313" key="5">
    <source>
        <dbReference type="Proteomes" id="UP000321103"/>
    </source>
</evidence>
<dbReference type="GO" id="GO:0004497">
    <property type="term" value="F:monooxygenase activity"/>
    <property type="evidence" value="ECO:0007669"/>
    <property type="project" value="UniProtKB-KW"/>
</dbReference>
<dbReference type="Proteomes" id="UP000321103">
    <property type="component" value="Unassembled WGS sequence"/>
</dbReference>
<dbReference type="GO" id="GO:0071949">
    <property type="term" value="F:FAD binding"/>
    <property type="evidence" value="ECO:0007669"/>
    <property type="project" value="InterPro"/>
</dbReference>
<dbReference type="Gene3D" id="3.50.50.60">
    <property type="entry name" value="FAD/NAD(P)-binding domain"/>
    <property type="match status" value="1"/>
</dbReference>
<dbReference type="PRINTS" id="PR00420">
    <property type="entry name" value="RNGMNOXGNASE"/>
</dbReference>
<dbReference type="InterPro" id="IPR036188">
    <property type="entry name" value="FAD/NAD-bd_sf"/>
</dbReference>
<dbReference type="EMBL" id="BJZS01000099">
    <property type="protein sequence ID" value="GEO96876.1"/>
    <property type="molecule type" value="Genomic_DNA"/>
</dbReference>
<gene>
    <name evidence="4" type="ORF">KTU01_29990</name>
</gene>
<proteinExistence type="predicted"/>
<evidence type="ECO:0000259" key="3">
    <source>
        <dbReference type="Pfam" id="PF01494"/>
    </source>
</evidence>
<accession>A0A512IGN8</accession>
<protein>
    <submittedName>
        <fullName evidence="4">FAD-dependent oxidoreductase</fullName>
    </submittedName>
</protein>
<dbReference type="PANTHER" id="PTHR13789">
    <property type="entry name" value="MONOOXYGENASE"/>
    <property type="match status" value="1"/>
</dbReference>
<name>A0A512IGN8_9MICC</name>
<organism evidence="4 5">
    <name type="scientific">Kocuria turfanensis</name>
    <dbReference type="NCBI Taxonomy" id="388357"/>
    <lineage>
        <taxon>Bacteria</taxon>
        <taxon>Bacillati</taxon>
        <taxon>Actinomycetota</taxon>
        <taxon>Actinomycetes</taxon>
        <taxon>Micrococcales</taxon>
        <taxon>Micrococcaceae</taxon>
        <taxon>Kocuria</taxon>
    </lineage>
</organism>
<feature type="domain" description="FAD-binding" evidence="3">
    <location>
        <begin position="6"/>
        <end position="105"/>
    </location>
</feature>
<reference evidence="4 5" key="1">
    <citation type="submission" date="2019-07" db="EMBL/GenBank/DDBJ databases">
        <title>Whole genome shotgun sequence of Kocuria turfanensis NBRC 107627.</title>
        <authorList>
            <person name="Hosoyama A."/>
            <person name="Uohara A."/>
            <person name="Ohji S."/>
            <person name="Ichikawa N."/>
        </authorList>
    </citation>
    <scope>NUCLEOTIDE SEQUENCE [LARGE SCALE GENOMIC DNA]</scope>
    <source>
        <strain evidence="4 5">NBRC 107627</strain>
    </source>
</reference>
<evidence type="ECO:0000256" key="2">
    <source>
        <dbReference type="ARBA" id="ARBA00023033"/>
    </source>
</evidence>
<keyword evidence="5" id="KW-1185">Reference proteome</keyword>
<dbReference type="InterPro" id="IPR050493">
    <property type="entry name" value="FAD-dep_Monooxygenase_BioMet"/>
</dbReference>
<dbReference type="RefSeq" id="WP_062735868.1">
    <property type="nucleotide sequence ID" value="NZ_BJZS01000099.1"/>
</dbReference>
<keyword evidence="2" id="KW-0503">Monooxygenase</keyword>
<dbReference type="PANTHER" id="PTHR13789:SF309">
    <property type="entry name" value="PUTATIVE (AFU_ORTHOLOGUE AFUA_6G14510)-RELATED"/>
    <property type="match status" value="1"/>
</dbReference>
<dbReference type="STRING" id="388357.GCA_001580365_02314"/>
<dbReference type="Pfam" id="PF01494">
    <property type="entry name" value="FAD_binding_3"/>
    <property type="match status" value="2"/>
</dbReference>
<comment type="caution">
    <text evidence="4">The sequence shown here is derived from an EMBL/GenBank/DDBJ whole genome shotgun (WGS) entry which is preliminary data.</text>
</comment>
<feature type="domain" description="FAD-binding" evidence="3">
    <location>
        <begin position="128"/>
        <end position="313"/>
    </location>
</feature>
<dbReference type="InterPro" id="IPR002938">
    <property type="entry name" value="FAD-bd"/>
</dbReference>
<evidence type="ECO:0000313" key="4">
    <source>
        <dbReference type="EMBL" id="GEO96876.1"/>
    </source>
</evidence>